<protein>
    <submittedName>
        <fullName evidence="5">Helix-turn-helix domain-containing protein</fullName>
    </submittedName>
</protein>
<dbReference type="InterPro" id="IPR036388">
    <property type="entry name" value="WH-like_DNA-bd_sf"/>
</dbReference>
<feature type="domain" description="HTH hxlR-type" evidence="4">
    <location>
        <begin position="26"/>
        <end position="125"/>
    </location>
</feature>
<evidence type="ECO:0000256" key="3">
    <source>
        <dbReference type="ARBA" id="ARBA00023163"/>
    </source>
</evidence>
<dbReference type="InterPro" id="IPR002577">
    <property type="entry name" value="HTH_HxlR"/>
</dbReference>
<evidence type="ECO:0000256" key="2">
    <source>
        <dbReference type="ARBA" id="ARBA00023125"/>
    </source>
</evidence>
<sequence length="132" mass="14990">MKENTINDSQADMQTDKSEWLEENNCPMTNALKIIGGKWKLLLLNSISKECPARFGELRKKMQDITHATLTLQLRELERDGIIERKAYAEAPPKVEYKLTTLGQTLIPIIRALCDWGEAYKSHQQKAGACTV</sequence>
<evidence type="ECO:0000256" key="1">
    <source>
        <dbReference type="ARBA" id="ARBA00023015"/>
    </source>
</evidence>
<name>A0ABV2T3K7_9BACT</name>
<dbReference type="EMBL" id="JBEXAC010000001">
    <property type="protein sequence ID" value="MET6997604.1"/>
    <property type="molecule type" value="Genomic_DNA"/>
</dbReference>
<reference evidence="5 6" key="1">
    <citation type="submission" date="2024-06" db="EMBL/GenBank/DDBJ databases">
        <title>Chitinophaga defluvii sp. nov., isolated from municipal sewage.</title>
        <authorList>
            <person name="Zhang L."/>
        </authorList>
    </citation>
    <scope>NUCLEOTIDE SEQUENCE [LARGE SCALE GENOMIC DNA]</scope>
    <source>
        <strain evidence="5 6">H8</strain>
    </source>
</reference>
<gene>
    <name evidence="5" type="ORF">ABR189_09505</name>
</gene>
<dbReference type="Pfam" id="PF01638">
    <property type="entry name" value="HxlR"/>
    <property type="match status" value="1"/>
</dbReference>
<proteinExistence type="predicted"/>
<dbReference type="InterPro" id="IPR036390">
    <property type="entry name" value="WH_DNA-bd_sf"/>
</dbReference>
<dbReference type="Gene3D" id="1.10.10.10">
    <property type="entry name" value="Winged helix-like DNA-binding domain superfamily/Winged helix DNA-binding domain"/>
    <property type="match status" value="1"/>
</dbReference>
<comment type="caution">
    <text evidence="5">The sequence shown here is derived from an EMBL/GenBank/DDBJ whole genome shotgun (WGS) entry which is preliminary data.</text>
</comment>
<keyword evidence="3" id="KW-0804">Transcription</keyword>
<dbReference type="PANTHER" id="PTHR33204:SF29">
    <property type="entry name" value="TRANSCRIPTIONAL REGULATOR"/>
    <property type="match status" value="1"/>
</dbReference>
<dbReference type="PANTHER" id="PTHR33204">
    <property type="entry name" value="TRANSCRIPTIONAL REGULATOR, MARR FAMILY"/>
    <property type="match status" value="1"/>
</dbReference>
<dbReference type="PROSITE" id="PS51118">
    <property type="entry name" value="HTH_HXLR"/>
    <property type="match status" value="1"/>
</dbReference>
<evidence type="ECO:0000313" key="5">
    <source>
        <dbReference type="EMBL" id="MET6997604.1"/>
    </source>
</evidence>
<keyword evidence="1" id="KW-0805">Transcription regulation</keyword>
<keyword evidence="6" id="KW-1185">Reference proteome</keyword>
<keyword evidence="2" id="KW-0238">DNA-binding</keyword>
<dbReference type="SUPFAM" id="SSF46785">
    <property type="entry name" value="Winged helix' DNA-binding domain"/>
    <property type="match status" value="1"/>
</dbReference>
<dbReference type="Proteomes" id="UP001549749">
    <property type="component" value="Unassembled WGS sequence"/>
</dbReference>
<dbReference type="RefSeq" id="WP_354660239.1">
    <property type="nucleotide sequence ID" value="NZ_JBEXAC010000001.1"/>
</dbReference>
<evidence type="ECO:0000259" key="4">
    <source>
        <dbReference type="PROSITE" id="PS51118"/>
    </source>
</evidence>
<evidence type="ECO:0000313" key="6">
    <source>
        <dbReference type="Proteomes" id="UP001549749"/>
    </source>
</evidence>
<accession>A0ABV2T3K7</accession>
<organism evidence="5 6">
    <name type="scientific">Chitinophaga defluvii</name>
    <dbReference type="NCBI Taxonomy" id="3163343"/>
    <lineage>
        <taxon>Bacteria</taxon>
        <taxon>Pseudomonadati</taxon>
        <taxon>Bacteroidota</taxon>
        <taxon>Chitinophagia</taxon>
        <taxon>Chitinophagales</taxon>
        <taxon>Chitinophagaceae</taxon>
        <taxon>Chitinophaga</taxon>
    </lineage>
</organism>